<protein>
    <recommendedName>
        <fullName evidence="3">PH domain-containing protein</fullName>
    </recommendedName>
</protein>
<evidence type="ECO:0000313" key="2">
    <source>
        <dbReference type="Proteomes" id="UP000002488"/>
    </source>
</evidence>
<gene>
    <name evidence="1" type="ORF">GL50581_1354</name>
</gene>
<proteinExistence type="predicted"/>
<dbReference type="OrthoDB" id="10299537at2759"/>
<dbReference type="EMBL" id="ACGJ01001979">
    <property type="protein sequence ID" value="EET01380.1"/>
    <property type="molecule type" value="Genomic_DNA"/>
</dbReference>
<comment type="caution">
    <text evidence="1">The sequence shown here is derived from an EMBL/GenBank/DDBJ whole genome shotgun (WGS) entry which is preliminary data.</text>
</comment>
<dbReference type="VEuPathDB" id="GiardiaDB:GL50581_1354"/>
<evidence type="ECO:0008006" key="3">
    <source>
        <dbReference type="Google" id="ProtNLM"/>
    </source>
</evidence>
<accession>C6LRH1</accession>
<dbReference type="AlphaFoldDB" id="C6LRH1"/>
<name>C6LRH1_GIAIB</name>
<reference evidence="1 2" key="1">
    <citation type="journal article" date="2009" name="PLoS Pathog.">
        <title>Draft genome sequencing of giardia intestinalis assemblage B isolate GS: is human giardiasis caused by two different species?</title>
        <authorList>
            <person name="Franzen O."/>
            <person name="Jerlstrom-Hultqvist J."/>
            <person name="Castro E."/>
            <person name="Sherwood E."/>
            <person name="Ankarklev J."/>
            <person name="Reiner D.S."/>
            <person name="Palm D."/>
            <person name="Andersson J.O."/>
            <person name="Andersson B."/>
            <person name="Svard S.G."/>
        </authorList>
    </citation>
    <scope>NUCLEOTIDE SEQUENCE [LARGE SCALE GENOMIC DNA]</scope>
    <source>
        <strain evidence="2">ATCC 50581 / GS clone H7</strain>
    </source>
</reference>
<dbReference type="OMA" id="HIEFAFE"/>
<sequence length="994" mass="111205">MEASITSIGGGFWEHSTEKTEAAAQLLERHTSDLGDRIRILLDNVISTYKEARLQRREVSDAFVLLRGLLQAYSNLFLYGVTAPIIDITSFSPPQSPIIAIRSHLRQLASDYNGPDVTLPESNMPGAKLLVWEYEKLKPGPVSIQSLFSGKEGPLATKNAIIDSYLNDTRGVYNLLFQSLIRDYGEDVAPYPSSLVSATSRLLESKRELESPQTNPQTSDRLLYNQKKYFRAKLTFHEHVLSSHYEVHHALEDSLKAYNTSLFKRLHTRTTLNDEHRLLKQALSFIHQGEYNDISSAVSALESCISTAASELPHAILIDSPSFSAVSTFDARLQTQIQVLALIKAQLGSRTRYDIAELERSITDTGKELKRIDEQLRLNVPDAVRNLEDRLMVEVNVCTSVGKTDFPARRIVEALQRYRLDPDTLLQEYAEVSLSVKTMEHYIKSLFALSQPGDEDHQYITRLFQSFHMYFDDSLRKLINTECTASNTNRCSVDGPAKRLEVQYKLLHDLSLLTAVSIASGSLLSSFQRFDKGVPIPGLKEITPGLFSLTSHRRLPTSTLLQEADLIITALRPLVETHGILSNALHSASETILSAEEGTRVLSASIFTDNRNARLADLSRAYAVRNKMRLEDMMGKIRRCFEVHNNAVVMLNRSTTDLLGQKSQALPNVMRTLEASGLGASGKTLLGSVKDITLESRQLNMQSELSAIEKFIKSRKRYSTYLEELCQESKKLTGLGDEIAKIAESHNKICDKSLELVKQTSDKYAGQLKDLWNEGVLKYDQLTQALHVVAAEDKLNFVDIKAIIEPCLMHSQFPPPQSLVSSICAPFIKEKSVETNTETRKEQEMQMRVPILSPTGKNSISNTLKVAKALDTATKGSLFYGLENGSEGRMESVYVKLHFSLRHIEFAFEEGSFSLNLGNVTTVHVAPSTFKTGDSSYFCLVLTTPQIKYEVYARDRGVLQAWVCSLKNVLAYGKDVKLLRGVWLASSKENAKLS</sequence>
<organism evidence="1 2">
    <name type="scientific">Giardia intestinalis (strain ATCC 50581 / GS clone H7)</name>
    <name type="common">Giardia lamblia</name>
    <dbReference type="NCBI Taxonomy" id="598745"/>
    <lineage>
        <taxon>Eukaryota</taxon>
        <taxon>Metamonada</taxon>
        <taxon>Diplomonadida</taxon>
        <taxon>Hexamitidae</taxon>
        <taxon>Giardiinae</taxon>
        <taxon>Giardia</taxon>
    </lineage>
</organism>
<evidence type="ECO:0000313" key="1">
    <source>
        <dbReference type="EMBL" id="EET01380.1"/>
    </source>
</evidence>
<dbReference type="Proteomes" id="UP000002488">
    <property type="component" value="Unassembled WGS sequence"/>
</dbReference>